<dbReference type="GO" id="GO:0016746">
    <property type="term" value="F:acyltransferase activity"/>
    <property type="evidence" value="ECO:0007669"/>
    <property type="project" value="UniProtKB-KW"/>
</dbReference>
<organism evidence="5 6">
    <name type="scientific">Propioniciclava soli</name>
    <dbReference type="NCBI Taxonomy" id="2775081"/>
    <lineage>
        <taxon>Bacteria</taxon>
        <taxon>Bacillati</taxon>
        <taxon>Actinomycetota</taxon>
        <taxon>Actinomycetes</taxon>
        <taxon>Propionibacteriales</taxon>
        <taxon>Propionibacteriaceae</taxon>
        <taxon>Propioniciclava</taxon>
    </lineage>
</organism>
<feature type="region of interest" description="Disordered" evidence="3">
    <location>
        <begin position="228"/>
        <end position="249"/>
    </location>
</feature>
<evidence type="ECO:0000259" key="4">
    <source>
        <dbReference type="SMART" id="SM00563"/>
    </source>
</evidence>
<accession>A0ABZ3C4E4</accession>
<dbReference type="CDD" id="cd07989">
    <property type="entry name" value="LPLAT_AGPAT-like"/>
    <property type="match status" value="1"/>
</dbReference>
<feature type="compositionally biased region" description="Pro residues" evidence="3">
    <location>
        <begin position="239"/>
        <end position="249"/>
    </location>
</feature>
<dbReference type="PANTHER" id="PTHR10434:SF11">
    <property type="entry name" value="1-ACYL-SN-GLYCEROL-3-PHOSPHATE ACYLTRANSFERASE"/>
    <property type="match status" value="1"/>
</dbReference>
<dbReference type="Proteomes" id="UP001434337">
    <property type="component" value="Chromosome"/>
</dbReference>
<keyword evidence="1" id="KW-0808">Transferase</keyword>
<evidence type="ECO:0000256" key="1">
    <source>
        <dbReference type="ARBA" id="ARBA00022679"/>
    </source>
</evidence>
<keyword evidence="2 5" id="KW-0012">Acyltransferase</keyword>
<sequence length="249" mass="26823">MWYEVFKVPFRALSKWGYGGRTVGESNVPSTGGVILASNHVSAIDTYVMPALMRRRVTFPAKAELFDGDRGWQSKLVAWFLKAVGQVPLDRSGGRASMDGLGPVVQAVTDGQVAGIFPEGSRSPDGRLYKGKTGVARLAMLTGAPVVPVGVIDTQITGKKLGVVPWASRPVIRFGTPLDFSEYADRADDRALVRWITDEIMAAIQELTGQTYVNAYSTSVKYGGMAPDEVARRTLPRPGGGPAPEPRAR</sequence>
<reference evidence="5 6" key="1">
    <citation type="journal article" date="2023" name="Environ Microbiome">
        <title>A coral-associated actinobacterium mitigates coral bleaching under heat stress.</title>
        <authorList>
            <person name="Li J."/>
            <person name="Zou Y."/>
            <person name="Li Q."/>
            <person name="Zhang J."/>
            <person name="Bourne D.G."/>
            <person name="Lyu Y."/>
            <person name="Liu C."/>
            <person name="Zhang S."/>
        </authorList>
    </citation>
    <scope>NUCLEOTIDE SEQUENCE [LARGE SCALE GENOMIC DNA]</scope>
    <source>
        <strain evidence="5 6">SCSIO 13291</strain>
    </source>
</reference>
<evidence type="ECO:0000256" key="2">
    <source>
        <dbReference type="ARBA" id="ARBA00023315"/>
    </source>
</evidence>
<dbReference type="InterPro" id="IPR002123">
    <property type="entry name" value="Plipid/glycerol_acylTrfase"/>
</dbReference>
<keyword evidence="6" id="KW-1185">Reference proteome</keyword>
<evidence type="ECO:0000313" key="5">
    <source>
        <dbReference type="EMBL" id="WZW97705.1"/>
    </source>
</evidence>
<dbReference type="RefSeq" id="WP_232548557.1">
    <property type="nucleotide sequence ID" value="NZ_CP115965.1"/>
</dbReference>
<dbReference type="PANTHER" id="PTHR10434">
    <property type="entry name" value="1-ACYL-SN-GLYCEROL-3-PHOSPHATE ACYLTRANSFERASE"/>
    <property type="match status" value="1"/>
</dbReference>
<dbReference type="EMBL" id="CP115965">
    <property type="protein sequence ID" value="WZW97705.1"/>
    <property type="molecule type" value="Genomic_DNA"/>
</dbReference>
<proteinExistence type="predicted"/>
<dbReference type="SMART" id="SM00563">
    <property type="entry name" value="PlsC"/>
    <property type="match status" value="1"/>
</dbReference>
<dbReference type="SUPFAM" id="SSF69593">
    <property type="entry name" value="Glycerol-3-phosphate (1)-acyltransferase"/>
    <property type="match status" value="1"/>
</dbReference>
<dbReference type="Pfam" id="PF01553">
    <property type="entry name" value="Acyltransferase"/>
    <property type="match status" value="1"/>
</dbReference>
<evidence type="ECO:0000256" key="3">
    <source>
        <dbReference type="SAM" id="MobiDB-lite"/>
    </source>
</evidence>
<gene>
    <name evidence="5" type="ORF">PCC79_12455</name>
</gene>
<protein>
    <submittedName>
        <fullName evidence="5">Lysophospholipid acyltransferase family protein</fullName>
    </submittedName>
</protein>
<evidence type="ECO:0000313" key="6">
    <source>
        <dbReference type="Proteomes" id="UP001434337"/>
    </source>
</evidence>
<name>A0ABZ3C4E4_9ACTN</name>
<feature type="domain" description="Phospholipid/glycerol acyltransferase" evidence="4">
    <location>
        <begin position="34"/>
        <end position="154"/>
    </location>
</feature>